<dbReference type="PANTHER" id="PTHR42926">
    <property type="match status" value="1"/>
</dbReference>
<dbReference type="Pfam" id="PF06745">
    <property type="entry name" value="ATPase"/>
    <property type="match status" value="2"/>
</dbReference>
<evidence type="ECO:0000313" key="2">
    <source>
        <dbReference type="EMBL" id="SMP08151.1"/>
    </source>
</evidence>
<organism evidence="2 3">
    <name type="scientific">Desulfurobacterium pacificum</name>
    <dbReference type="NCBI Taxonomy" id="240166"/>
    <lineage>
        <taxon>Bacteria</taxon>
        <taxon>Pseudomonadati</taxon>
        <taxon>Aquificota</taxon>
        <taxon>Aquificia</taxon>
        <taxon>Desulfurobacteriales</taxon>
        <taxon>Desulfurobacteriaceae</taxon>
        <taxon>Desulfurobacterium</taxon>
    </lineage>
</organism>
<evidence type="ECO:0000259" key="1">
    <source>
        <dbReference type="PROSITE" id="PS51146"/>
    </source>
</evidence>
<sequence>MEVGVPFIDGRILYTGISPGSVVVLRGEPGTGKTTFTFQWMCSLSRQGKKSLFISTLGEPAIKIFSDMSKFSFFSKELTENFAMASLEDFLFSPKAEDIAAKIDELIEGFSPDFVFIDSYKAVESLLSREEVRKLTYSLSVKNSLRGISTVLVGEWVNGKDTPVVYIADVIFTFEKKIFNNYERKYFRVDKLRGGDFFAGNHPLVITSDGITVYPRIKVEPYNVEVNPQDRCSFGVDGVDKLLTGGLIRGTTAVVKGYAGLGKTTLCLHFLISGAEKGEKGLHISFQEPPGSIESNGETLGLPVKKYRDKGLIDLVFITPTEVDPDLLSFKMIEIIKNGGYRRVTIDSIFDVVSRIPNKVRLVDLIYSLVHFFKKNGITAVFTKELVPGGNEDYGISYMADAFILLKYVPIKGVIKRVIGVVKARGTPVGNVFYTYRIEKGGIKLEKRLEEGSVEINEF</sequence>
<dbReference type="RefSeq" id="WP_283400081.1">
    <property type="nucleotide sequence ID" value="NZ_FXUB01000001.1"/>
</dbReference>
<reference evidence="2 3" key="1">
    <citation type="submission" date="2017-05" db="EMBL/GenBank/DDBJ databases">
        <authorList>
            <person name="Varghese N."/>
            <person name="Submissions S."/>
        </authorList>
    </citation>
    <scope>NUCLEOTIDE SEQUENCE [LARGE SCALE GENOMIC DNA]</scope>
    <source>
        <strain evidence="2 3">DSM 15522</strain>
    </source>
</reference>
<dbReference type="InterPro" id="IPR051347">
    <property type="entry name" value="Circadian_clock_KaiC-rel"/>
</dbReference>
<dbReference type="InterPro" id="IPR014774">
    <property type="entry name" value="KaiC-like_dom"/>
</dbReference>
<keyword evidence="3" id="KW-1185">Reference proteome</keyword>
<protein>
    <submittedName>
        <fullName evidence="2">Circadian clock protein KaiC</fullName>
    </submittedName>
</protein>
<accession>A0ABY1NF92</accession>
<proteinExistence type="predicted"/>
<dbReference type="InterPro" id="IPR027417">
    <property type="entry name" value="P-loop_NTPase"/>
</dbReference>
<feature type="domain" description="KaiC" evidence="1">
    <location>
        <begin position="230"/>
        <end position="459"/>
    </location>
</feature>
<evidence type="ECO:0000313" key="3">
    <source>
        <dbReference type="Proteomes" id="UP001157911"/>
    </source>
</evidence>
<dbReference type="Proteomes" id="UP001157911">
    <property type="component" value="Unassembled WGS sequence"/>
</dbReference>
<comment type="caution">
    <text evidence="2">The sequence shown here is derived from an EMBL/GenBank/DDBJ whole genome shotgun (WGS) entry which is preliminary data.</text>
</comment>
<dbReference type="InterPro" id="IPR010624">
    <property type="entry name" value="KaiC_dom"/>
</dbReference>
<name>A0ABY1NF92_9BACT</name>
<dbReference type="Gene3D" id="3.40.50.300">
    <property type="entry name" value="P-loop containing nucleotide triphosphate hydrolases"/>
    <property type="match status" value="2"/>
</dbReference>
<dbReference type="SUPFAM" id="SSF52540">
    <property type="entry name" value="P-loop containing nucleoside triphosphate hydrolases"/>
    <property type="match status" value="2"/>
</dbReference>
<dbReference type="PROSITE" id="PS51146">
    <property type="entry name" value="KAIC"/>
    <property type="match status" value="1"/>
</dbReference>
<dbReference type="PANTHER" id="PTHR42926:SF1">
    <property type="entry name" value="CIRCADIAN CLOCK OSCILLATOR PROTEIN KAIC 1"/>
    <property type="match status" value="1"/>
</dbReference>
<dbReference type="EMBL" id="FXUB01000001">
    <property type="protein sequence ID" value="SMP08151.1"/>
    <property type="molecule type" value="Genomic_DNA"/>
</dbReference>
<gene>
    <name evidence="2" type="ORF">SAMN06265339_0579</name>
</gene>